<proteinExistence type="predicted"/>
<comment type="caution">
    <text evidence="2">The sequence shown here is derived from an EMBL/GenBank/DDBJ whole genome shotgun (WGS) entry which is preliminary data.</text>
</comment>
<evidence type="ECO:0000313" key="2">
    <source>
        <dbReference type="EMBL" id="ETO19553.1"/>
    </source>
</evidence>
<reference evidence="2 3" key="1">
    <citation type="journal article" date="2013" name="Curr. Biol.">
        <title>The Genome of the Foraminiferan Reticulomyxa filosa.</title>
        <authorList>
            <person name="Glockner G."/>
            <person name="Hulsmann N."/>
            <person name="Schleicher M."/>
            <person name="Noegel A.A."/>
            <person name="Eichinger L."/>
            <person name="Gallinger C."/>
            <person name="Pawlowski J."/>
            <person name="Sierra R."/>
            <person name="Euteneuer U."/>
            <person name="Pillet L."/>
            <person name="Moustafa A."/>
            <person name="Platzer M."/>
            <person name="Groth M."/>
            <person name="Szafranski K."/>
            <person name="Schliwa M."/>
        </authorList>
    </citation>
    <scope>NUCLEOTIDE SEQUENCE [LARGE SCALE GENOMIC DNA]</scope>
</reference>
<keyword evidence="1" id="KW-0175">Coiled coil</keyword>
<gene>
    <name evidence="2" type="ORF">RFI_17677</name>
</gene>
<evidence type="ECO:0000313" key="3">
    <source>
        <dbReference type="Proteomes" id="UP000023152"/>
    </source>
</evidence>
<evidence type="ECO:0000256" key="1">
    <source>
        <dbReference type="SAM" id="Coils"/>
    </source>
</evidence>
<dbReference type="EMBL" id="ASPP01013539">
    <property type="protein sequence ID" value="ETO19553.1"/>
    <property type="molecule type" value="Genomic_DNA"/>
</dbReference>
<feature type="coiled-coil region" evidence="1">
    <location>
        <begin position="295"/>
        <end position="346"/>
    </location>
</feature>
<organism evidence="2 3">
    <name type="scientific">Reticulomyxa filosa</name>
    <dbReference type="NCBI Taxonomy" id="46433"/>
    <lineage>
        <taxon>Eukaryota</taxon>
        <taxon>Sar</taxon>
        <taxon>Rhizaria</taxon>
        <taxon>Retaria</taxon>
        <taxon>Foraminifera</taxon>
        <taxon>Monothalamids</taxon>
        <taxon>Reticulomyxidae</taxon>
        <taxon>Reticulomyxa</taxon>
    </lineage>
</organism>
<name>X6N0W3_RETFI</name>
<protein>
    <submittedName>
        <fullName evidence="2">Uncharacterized protein</fullName>
    </submittedName>
</protein>
<accession>X6N0W3</accession>
<feature type="coiled-coil region" evidence="1">
    <location>
        <begin position="196"/>
        <end position="241"/>
    </location>
</feature>
<dbReference type="Proteomes" id="UP000023152">
    <property type="component" value="Unassembled WGS sequence"/>
</dbReference>
<keyword evidence="3" id="KW-1185">Reference proteome</keyword>
<dbReference type="AlphaFoldDB" id="X6N0W3"/>
<sequence>MQKLTLILKICSRTIGSVVWPLEQKFVIQAMRSVINISDFFLFPFLKFSFFFSFKQNMSTPITPLNMDHSSSFAASKDSDKYELEKVIDEIEPMLSSAELRLMDAGEHSYENLHLTVKNHINEWRNVVGVVQNKALQIRNTCNRLYVTNKTLEGRSLAFVLEEGRKRTKGRKEGVNTPTNFLKRTVMEFIFFCGQKKKKKGELDEKDHLIKSIQEEMAQMKENYELQLKGLENLLATHGTKFIPVLSSAIHTYTLTHSSHSNFFLYIFMIISSTNKKKNKYNYIHIHIYIIYINNNNVILSNEELEKVRREMEENLRKYQQQQIEQQKLQKSLEILKSENASEMQQILISSNEQLAKKDDELLRLRWTVQVCRCCSLLIKRNTQKAIPKL</sequence>